<comment type="caution">
    <text evidence="1">The sequence shown here is derived from an EMBL/GenBank/DDBJ whole genome shotgun (WGS) entry which is preliminary data.</text>
</comment>
<dbReference type="Pfam" id="PF13704">
    <property type="entry name" value="Glyco_tranf_2_4"/>
    <property type="match status" value="1"/>
</dbReference>
<organism evidence="1 2">
    <name type="scientific">Thalassococcus lentus</name>
    <dbReference type="NCBI Taxonomy" id="1210524"/>
    <lineage>
        <taxon>Bacteria</taxon>
        <taxon>Pseudomonadati</taxon>
        <taxon>Pseudomonadota</taxon>
        <taxon>Alphaproteobacteria</taxon>
        <taxon>Rhodobacterales</taxon>
        <taxon>Roseobacteraceae</taxon>
        <taxon>Thalassococcus</taxon>
    </lineage>
</organism>
<evidence type="ECO:0000313" key="1">
    <source>
        <dbReference type="EMBL" id="MDA7424485.1"/>
    </source>
</evidence>
<name>A0ABT4XRA7_9RHOB</name>
<dbReference type="EMBL" id="JAQIOY010000002">
    <property type="protein sequence ID" value="MDA7424485.1"/>
    <property type="molecule type" value="Genomic_DNA"/>
</dbReference>
<keyword evidence="2" id="KW-1185">Reference proteome</keyword>
<reference evidence="1 2" key="1">
    <citation type="submission" date="2023-01" db="EMBL/GenBank/DDBJ databases">
        <title>Thalassococcus onchidii sp. nov., isolated from a marine invertebrate from the South China Sea.</title>
        <authorList>
            <person name="Xu S."/>
            <person name="Liu Z."/>
            <person name="Xu Y."/>
        </authorList>
    </citation>
    <scope>NUCLEOTIDE SEQUENCE [LARGE SCALE GENOMIC DNA]</scope>
    <source>
        <strain evidence="1 2">KCTC 32084</strain>
    </source>
</reference>
<evidence type="ECO:0000313" key="2">
    <source>
        <dbReference type="Proteomes" id="UP001210720"/>
    </source>
</evidence>
<dbReference type="Proteomes" id="UP001210720">
    <property type="component" value="Unassembled WGS sequence"/>
</dbReference>
<proteinExistence type="predicted"/>
<dbReference type="RefSeq" id="WP_271431839.1">
    <property type="nucleotide sequence ID" value="NZ_JAQIOY010000002.1"/>
</dbReference>
<accession>A0ABT4XRA7</accession>
<gene>
    <name evidence="1" type="ORF">PFY00_07105</name>
</gene>
<protein>
    <submittedName>
        <fullName evidence="1">Glycosyltransferase family 2 protein</fullName>
    </submittedName>
</protein>
<sequence length="379" mass="42679">MRVPHAELGWANSLKFGKDIQGTMPGETRFGTVGHPSYTMEDAGQLAQVVHGTPDPQRLTLFSTMKNEMAFLPAWLAHHREIGFEQFLIWDDASDDGSFEYLRDQQDCVVMHSDLSFGQEIHYCDPEGQSRLERVGTYFKIALPHLFFDGQFVGYVDADEFLILPPGVSSMAQVIDRLTAAQSPSAVASVVEFFPKDASGLQGEMPVDFDDLIAAYPYFEAEQLVQLVPGEQPMLMGQSKTARLFDHYEIKPKLERKGWHRIWMPKRAKKAQSFQKSPRHKTPLVRRDAQSRLTGSHYGNLPPSPDVLLCVAHFVFTAQFADKIDRATRWGAHANGASKYRYYRALLDAMQSGDGGFLGPNSQRFESAEQLVTAGLMRW</sequence>